<sequence>MSDKEMELIKAAYKGRLDDVKRLVEKEGVNPNFDNGEALCYAAWKGRTTVVDYLLKKNVSTESRWCGGDTPLIDAARNNHFNHLEIVRLLLDANADLNAKDEDNKTALDWAVEYNYNDVAQLLRDHPKRKFLKDEILAALESTSTQALLIILQDPKIDVNLRDNNYTPLLHRLVDYGSVEVLECVARRNDLAINATDRADRTAFMLAVAKKDAAAVLVLLKAGACTRLVRDDGSIDCTDVFGNLLLEVVTDGDDIAVDLLLQDGVRPTATNAERRTALHLAVINANEAIVDQLLKKMESLAKYRDLEGNLPLHYAAAIDNSISNKLVALASENDLKATNNEGDTPLAVAVKKGCSRVVAALLSKEKTLGYNPREGGTLLHVAAASDRDCKDIIKALIAAGHNVFAKTTAGLTPLALARAQSAPRGNIKALEVAEAAAIQLLFDAVRDTDVAKIDVLVKSGVLVNAQDPGTGHTALHMAAVHRQDKVVAQLVAAGATVNNGQTALHAAVALPSSNAVNVVTVVKRLLLEGADVVAMDNKGRQPLHLAAMHGLVELLPLLVAANIDATDSDLMTPLHHAVKCGSIDVVKCLVAMGASLCLENKVGPKNIIQHDKKCGE</sequence>
<protein>
    <submittedName>
        <fullName evidence="4">Uncharacterized protein</fullName>
    </submittedName>
</protein>
<keyword evidence="5" id="KW-1185">Reference proteome</keyword>
<proteinExistence type="predicted"/>
<feature type="repeat" description="ANK" evidence="3">
    <location>
        <begin position="67"/>
        <end position="102"/>
    </location>
</feature>
<dbReference type="OrthoDB" id="426293at2759"/>
<evidence type="ECO:0000256" key="2">
    <source>
        <dbReference type="ARBA" id="ARBA00023043"/>
    </source>
</evidence>
<dbReference type="Gene3D" id="1.25.40.20">
    <property type="entry name" value="Ankyrin repeat-containing domain"/>
    <property type="match status" value="7"/>
</dbReference>
<organism evidence="4 5">
    <name type="scientific">Saprolegnia diclina (strain VS20)</name>
    <dbReference type="NCBI Taxonomy" id="1156394"/>
    <lineage>
        <taxon>Eukaryota</taxon>
        <taxon>Sar</taxon>
        <taxon>Stramenopiles</taxon>
        <taxon>Oomycota</taxon>
        <taxon>Saprolegniomycetes</taxon>
        <taxon>Saprolegniales</taxon>
        <taxon>Saprolegniaceae</taxon>
        <taxon>Saprolegnia</taxon>
    </lineage>
</organism>
<reference evidence="4 5" key="1">
    <citation type="submission" date="2012-04" db="EMBL/GenBank/DDBJ databases">
        <title>The Genome Sequence of Saprolegnia declina VS20.</title>
        <authorList>
            <consortium name="The Broad Institute Genome Sequencing Platform"/>
            <person name="Russ C."/>
            <person name="Nusbaum C."/>
            <person name="Tyler B."/>
            <person name="van West P."/>
            <person name="Dieguez-Uribeondo J."/>
            <person name="de Bruijn I."/>
            <person name="Tripathy S."/>
            <person name="Jiang R."/>
            <person name="Young S.K."/>
            <person name="Zeng Q."/>
            <person name="Gargeya S."/>
            <person name="Fitzgerald M."/>
            <person name="Haas B."/>
            <person name="Abouelleil A."/>
            <person name="Alvarado L."/>
            <person name="Arachchi H.M."/>
            <person name="Berlin A."/>
            <person name="Chapman S.B."/>
            <person name="Goldberg J."/>
            <person name="Griggs A."/>
            <person name="Gujja S."/>
            <person name="Hansen M."/>
            <person name="Howarth C."/>
            <person name="Imamovic A."/>
            <person name="Larimer J."/>
            <person name="McCowen C."/>
            <person name="Montmayeur A."/>
            <person name="Murphy C."/>
            <person name="Neiman D."/>
            <person name="Pearson M."/>
            <person name="Priest M."/>
            <person name="Roberts A."/>
            <person name="Saif S."/>
            <person name="Shea T."/>
            <person name="Sisk P."/>
            <person name="Sykes S."/>
            <person name="Wortman J."/>
            <person name="Nusbaum C."/>
            <person name="Birren B."/>
        </authorList>
    </citation>
    <scope>NUCLEOTIDE SEQUENCE [LARGE SCALE GENOMIC DNA]</scope>
    <source>
        <strain evidence="4 5">VS20</strain>
    </source>
</reference>
<dbReference type="PROSITE" id="PS50297">
    <property type="entry name" value="ANK_REP_REGION"/>
    <property type="match status" value="5"/>
</dbReference>
<dbReference type="Proteomes" id="UP000030762">
    <property type="component" value="Unassembled WGS sequence"/>
</dbReference>
<dbReference type="InParanoid" id="T0Q6B1"/>
<feature type="repeat" description="ANK" evidence="3">
    <location>
        <begin position="470"/>
        <end position="502"/>
    </location>
</feature>
<dbReference type="STRING" id="1156394.T0Q6B1"/>
<dbReference type="RefSeq" id="XP_008616489.1">
    <property type="nucleotide sequence ID" value="XM_008618267.1"/>
</dbReference>
<evidence type="ECO:0000256" key="3">
    <source>
        <dbReference type="PROSITE-ProRule" id="PRU00023"/>
    </source>
</evidence>
<dbReference type="OMA" id="CVARRND"/>
<dbReference type="Pfam" id="PF12796">
    <property type="entry name" value="Ank_2"/>
    <property type="match status" value="5"/>
</dbReference>
<gene>
    <name evidence="4" type="ORF">SDRG_12204</name>
</gene>
<dbReference type="PANTHER" id="PTHR24198:SF165">
    <property type="entry name" value="ANKYRIN REPEAT-CONTAINING PROTEIN-RELATED"/>
    <property type="match status" value="1"/>
</dbReference>
<dbReference type="VEuPathDB" id="FungiDB:SDRG_12204"/>
<dbReference type="SMART" id="SM00248">
    <property type="entry name" value="ANK"/>
    <property type="match status" value="14"/>
</dbReference>
<feature type="repeat" description="ANK" evidence="3">
    <location>
        <begin position="499"/>
        <end position="537"/>
    </location>
</feature>
<evidence type="ECO:0000256" key="1">
    <source>
        <dbReference type="ARBA" id="ARBA00022737"/>
    </source>
</evidence>
<dbReference type="InterPro" id="IPR036770">
    <property type="entry name" value="Ankyrin_rpt-contain_sf"/>
</dbReference>
<feature type="repeat" description="ANK" evidence="3">
    <location>
        <begin position="538"/>
        <end position="570"/>
    </location>
</feature>
<dbReference type="SUPFAM" id="SSF48403">
    <property type="entry name" value="Ankyrin repeat"/>
    <property type="match status" value="2"/>
</dbReference>
<dbReference type="EMBL" id="JH767178">
    <property type="protein sequence ID" value="EQC30146.1"/>
    <property type="molecule type" value="Genomic_DNA"/>
</dbReference>
<dbReference type="PROSITE" id="PS50088">
    <property type="entry name" value="ANK_REPEAT"/>
    <property type="match status" value="6"/>
</dbReference>
<keyword evidence="2 3" id="KW-0040">ANK repeat</keyword>
<name>T0Q6B1_SAPDV</name>
<dbReference type="InterPro" id="IPR002110">
    <property type="entry name" value="Ankyrin_rpt"/>
</dbReference>
<evidence type="ECO:0000313" key="4">
    <source>
        <dbReference type="EMBL" id="EQC30146.1"/>
    </source>
</evidence>
<evidence type="ECO:0000313" key="5">
    <source>
        <dbReference type="Proteomes" id="UP000030762"/>
    </source>
</evidence>
<feature type="repeat" description="ANK" evidence="3">
    <location>
        <begin position="374"/>
        <end position="408"/>
    </location>
</feature>
<accession>T0Q6B1</accession>
<dbReference type="eggNOG" id="KOG4177">
    <property type="taxonomic scope" value="Eukaryota"/>
</dbReference>
<dbReference type="AlphaFoldDB" id="T0Q6B1"/>
<feature type="repeat" description="ANK" evidence="3">
    <location>
        <begin position="569"/>
        <end position="601"/>
    </location>
</feature>
<dbReference type="GeneID" id="19952931"/>
<dbReference type="PANTHER" id="PTHR24198">
    <property type="entry name" value="ANKYRIN REPEAT AND PROTEIN KINASE DOMAIN-CONTAINING PROTEIN"/>
    <property type="match status" value="1"/>
</dbReference>
<keyword evidence="1" id="KW-0677">Repeat</keyword>